<evidence type="ECO:0000256" key="4">
    <source>
        <dbReference type="ARBA" id="ARBA00022801"/>
    </source>
</evidence>
<dbReference type="InterPro" id="IPR029018">
    <property type="entry name" value="Hex-like_dom2"/>
</dbReference>
<dbReference type="GO" id="GO:0005764">
    <property type="term" value="C:lysosome"/>
    <property type="evidence" value="ECO:0007669"/>
    <property type="project" value="TreeGrafter"/>
</dbReference>
<feature type="disulfide bond" evidence="14">
    <location>
        <begin position="296"/>
        <end position="347"/>
    </location>
</feature>
<evidence type="ECO:0000256" key="1">
    <source>
        <dbReference type="ARBA" id="ARBA00001231"/>
    </source>
</evidence>
<dbReference type="SUPFAM" id="SSF51445">
    <property type="entry name" value="(Trans)glycosidases"/>
    <property type="match status" value="1"/>
</dbReference>
<feature type="signal peptide" evidence="15">
    <location>
        <begin position="1"/>
        <end position="18"/>
    </location>
</feature>
<dbReference type="PANTHER" id="PTHR22600:SF21">
    <property type="entry name" value="BETA-HEXOSAMINIDASE A"/>
    <property type="match status" value="1"/>
</dbReference>
<evidence type="ECO:0000256" key="14">
    <source>
        <dbReference type="PIRSR" id="PIRSR001093-2"/>
    </source>
</evidence>
<comment type="catalytic activity">
    <reaction evidence="9">
        <text>a ganglioside GM2 + H2O = a ganglioside GM3 + N-acetyl-beta-D-galactosamine</text>
        <dbReference type="Rhea" id="RHEA:47968"/>
        <dbReference type="ChEBI" id="CHEBI:15377"/>
        <dbReference type="ChEBI" id="CHEBI:28497"/>
        <dbReference type="ChEBI" id="CHEBI:79210"/>
        <dbReference type="ChEBI" id="CHEBI:79218"/>
    </reaction>
    <physiologicalReaction direction="left-to-right" evidence="9">
        <dbReference type="Rhea" id="RHEA:47969"/>
    </physiologicalReaction>
</comment>
<dbReference type="CDD" id="cd06562">
    <property type="entry name" value="GH20_HexA_HexB-like"/>
    <property type="match status" value="1"/>
</dbReference>
<comment type="similarity">
    <text evidence="2 12">Belongs to the glycosyl hydrolase 20 family.</text>
</comment>
<evidence type="ECO:0000256" key="2">
    <source>
        <dbReference type="ARBA" id="ARBA00006285"/>
    </source>
</evidence>
<comment type="catalytic activity">
    <reaction evidence="8">
        <text>a ganglioside GM2 (d18:1(4E)) + H2O = a ganglioside GM3 (d18:1(4E)) + N-acetyl-beta-D-galactosamine</text>
        <dbReference type="Rhea" id="RHEA:47940"/>
        <dbReference type="ChEBI" id="CHEBI:15377"/>
        <dbReference type="ChEBI" id="CHEBI:28497"/>
        <dbReference type="ChEBI" id="CHEBI:60065"/>
        <dbReference type="ChEBI" id="CHEBI:71502"/>
    </reaction>
    <physiologicalReaction direction="left-to-right" evidence="8">
        <dbReference type="Rhea" id="RHEA:47941"/>
    </physiologicalReaction>
</comment>
<protein>
    <recommendedName>
        <fullName evidence="12">Beta-hexosaminidase</fullName>
        <ecNumber evidence="12">3.2.1.52</ecNumber>
    </recommendedName>
</protein>
<evidence type="ECO:0000256" key="9">
    <source>
        <dbReference type="ARBA" id="ARBA00043827"/>
    </source>
</evidence>
<evidence type="ECO:0000256" key="7">
    <source>
        <dbReference type="ARBA" id="ARBA00023505"/>
    </source>
</evidence>
<evidence type="ECO:0000313" key="18">
    <source>
        <dbReference type="EMBL" id="CAB3252625.1"/>
    </source>
</evidence>
<feature type="active site" description="Proton donor" evidence="13">
    <location>
        <position position="342"/>
    </location>
</feature>
<dbReference type="PANTHER" id="PTHR22600">
    <property type="entry name" value="BETA-HEXOSAMINIDASE"/>
    <property type="match status" value="1"/>
</dbReference>
<evidence type="ECO:0000259" key="17">
    <source>
        <dbReference type="Pfam" id="PF14845"/>
    </source>
</evidence>
<sequence>MQFHVLFCLAVMVLAVNANRQPGQFSDDSYSALGNEIPLLGDTSPGSVWPKPQMQTSSPMVYEVAVQKFVFTYASTSHKCDLTEEAFKRYEMLIYNTASQLKLQFRPRAVPSLTTLTVNLLSACEEYPSLHMNESYSLEIGDSALLSAPSVWGVLRGLETFSQLMWQTDTNQVLMNKTSILDFPRYAHRGILLDSSRHYLPMEAILHNLEAMAYNKINVFHWHIVDDQSFPFVSRTYPDLSGKGAYNPSTHIYTPENVAEIIEFGRLRGIRVVPEFDTPGHSQSWGKGQSGLLTPCYSNGKPDGTFGPIDPTVNSTYTFVEGLFTEVKSVFHDQYIHLGGDEVSFNCWKSNPDITKWMALQNITGDYATLESVYIQQILDISASVGYSYIVWQEVIDNGVKVKNDTVVEVWINNKPDEELAKVTAKGYRALLAAPWYLDYISTGEDWQKYYLYEPSNFNGTDAQKQLLMGGEACLWGEYVDGTNVTPRLWPRASAVAERLWSAEDVNDVEEATPRLNQHRCRMIRRGIPAEPLRPGYCTHEWKNI</sequence>
<comment type="catalytic activity">
    <reaction evidence="11">
        <text>N-acetyl-beta-D-6-sulfogalactosaminyl-(1-&gt;4)-alpha-L-iduronyl-(1-&gt;3)-N-acetyl-D-6-sulfogalactosamine + H2O = alpha-L-iduronyl-(1-&gt;3)-N-acetyl-D-6-sulfogalactosamine + N-acetyl-D-6-sulfogalactosamine</text>
        <dbReference type="Rhea" id="RHEA:64384"/>
        <dbReference type="ChEBI" id="CHEBI:15377"/>
        <dbReference type="ChEBI" id="CHEBI:152567"/>
        <dbReference type="ChEBI" id="CHEBI:152568"/>
        <dbReference type="ChEBI" id="CHEBI:153064"/>
    </reaction>
    <physiologicalReaction direction="left-to-right" evidence="11">
        <dbReference type="Rhea" id="RHEA:64385"/>
    </physiologicalReaction>
</comment>
<dbReference type="AlphaFoldDB" id="A0A6F9DEY8"/>
<dbReference type="Pfam" id="PF14845">
    <property type="entry name" value="Glycohydro_20b2"/>
    <property type="match status" value="1"/>
</dbReference>
<evidence type="ECO:0000256" key="11">
    <source>
        <dbReference type="ARBA" id="ARBA00049464"/>
    </source>
</evidence>
<dbReference type="Pfam" id="PF00728">
    <property type="entry name" value="Glyco_hydro_20"/>
    <property type="match status" value="1"/>
</dbReference>
<dbReference type="InterPro" id="IPR017853">
    <property type="entry name" value="GH"/>
</dbReference>
<dbReference type="PIRSF" id="PIRSF001093">
    <property type="entry name" value="B-hxosamndse_ab_euk"/>
    <property type="match status" value="1"/>
</dbReference>
<dbReference type="PRINTS" id="PR00738">
    <property type="entry name" value="GLHYDRLASE20"/>
</dbReference>
<evidence type="ECO:0000256" key="3">
    <source>
        <dbReference type="ARBA" id="ARBA00022729"/>
    </source>
</evidence>
<feature type="disulfide bond" evidence="14">
    <location>
        <begin position="521"/>
        <end position="538"/>
    </location>
</feature>
<dbReference type="InterPro" id="IPR029019">
    <property type="entry name" value="HEX_eukaryotic_N"/>
</dbReference>
<evidence type="ECO:0000256" key="10">
    <source>
        <dbReference type="ARBA" id="ARBA00047301"/>
    </source>
</evidence>
<evidence type="ECO:0000256" key="5">
    <source>
        <dbReference type="ARBA" id="ARBA00023180"/>
    </source>
</evidence>
<evidence type="ECO:0000256" key="15">
    <source>
        <dbReference type="SAM" id="SignalP"/>
    </source>
</evidence>
<keyword evidence="3 15" id="KW-0732">Signal</keyword>
<dbReference type="SUPFAM" id="SSF55545">
    <property type="entry name" value="beta-N-acetylhexosaminidase-like domain"/>
    <property type="match status" value="1"/>
</dbReference>
<evidence type="ECO:0000256" key="12">
    <source>
        <dbReference type="PIRNR" id="PIRNR001093"/>
    </source>
</evidence>
<dbReference type="InterPro" id="IPR015883">
    <property type="entry name" value="Glyco_hydro_20_cat"/>
</dbReference>
<dbReference type="InterPro" id="IPR025705">
    <property type="entry name" value="Beta_hexosaminidase_sua/sub"/>
</dbReference>
<evidence type="ECO:0000256" key="6">
    <source>
        <dbReference type="ARBA" id="ARBA00023295"/>
    </source>
</evidence>
<dbReference type="Gene3D" id="3.30.379.10">
    <property type="entry name" value="Chitobiase/beta-hexosaminidase domain 2-like"/>
    <property type="match status" value="1"/>
</dbReference>
<evidence type="ECO:0000256" key="13">
    <source>
        <dbReference type="PIRSR" id="PIRSR001093-1"/>
    </source>
</evidence>
<keyword evidence="6 12" id="KW-0326">Glycosidase</keyword>
<dbReference type="GO" id="GO:0005975">
    <property type="term" value="P:carbohydrate metabolic process"/>
    <property type="evidence" value="ECO:0007669"/>
    <property type="project" value="InterPro"/>
</dbReference>
<accession>A0A6F9DEY8</accession>
<comment type="catalytic activity">
    <reaction evidence="1 12">
        <text>Hydrolysis of terminal non-reducing N-acetyl-D-hexosamine residues in N-acetyl-beta-D-hexosaminides.</text>
        <dbReference type="EC" id="3.2.1.52"/>
    </reaction>
</comment>
<comment type="catalytic activity">
    <reaction evidence="7">
        <text>beta-D-GalNAc-(1-&gt;4)-alpha-L-IdoA-(1-&gt;3)-beta-D-GalNAc-4-sulfate-(1-&gt;4)-alpha-L-IdoA-(1-&gt;3)-D-GalNAc-4-sulfate + H2O = alpha-L-IdoA-(1-&gt;3)-beta-D-GalNAc-4-sulfate-(1-&gt;4)-alpha-L-IdoA-(1-&gt;3)-D-GalNAc-4-sulfate + N-acetyl-D-galactosamine</text>
        <dbReference type="Rhea" id="RHEA:64372"/>
        <dbReference type="ChEBI" id="CHEBI:15377"/>
        <dbReference type="ChEBI" id="CHEBI:28037"/>
        <dbReference type="ChEBI" id="CHEBI:152565"/>
        <dbReference type="ChEBI" id="CHEBI:152566"/>
    </reaction>
    <physiologicalReaction direction="left-to-right" evidence="7">
        <dbReference type="Rhea" id="RHEA:64373"/>
    </physiologicalReaction>
</comment>
<feature type="disulfide bond" evidence="14">
    <location>
        <begin position="80"/>
        <end position="124"/>
    </location>
</feature>
<keyword evidence="5" id="KW-0325">Glycoprotein</keyword>
<comment type="catalytic activity">
    <reaction evidence="10">
        <text>N-acetyl-beta-D-galactosaminyl-(1-&gt;4)-beta-D-3-sulfogalactosyl-(1-&gt;4)-beta-D-glucosyl-(1&lt;-&gt;1')-ceramide + H2O = a beta-D-3-sulfogalactosyl-(1-&gt;4)-beta-D-glucosyl-(1&lt;-&gt;1')-ceramide + N-acetyl-beta-D-galactosamine</text>
        <dbReference type="Rhea" id="RHEA:48276"/>
        <dbReference type="ChEBI" id="CHEBI:15377"/>
        <dbReference type="ChEBI" id="CHEBI:28497"/>
        <dbReference type="ChEBI" id="CHEBI:90163"/>
        <dbReference type="ChEBI" id="CHEBI:90164"/>
    </reaction>
    <physiologicalReaction direction="left-to-right" evidence="10">
        <dbReference type="Rhea" id="RHEA:48277"/>
    </physiologicalReaction>
</comment>
<dbReference type="GO" id="GO:0004563">
    <property type="term" value="F:beta-N-acetylhexosaminidase activity"/>
    <property type="evidence" value="ECO:0007669"/>
    <property type="project" value="UniProtKB-EC"/>
</dbReference>
<dbReference type="GO" id="GO:0030203">
    <property type="term" value="P:glycosaminoglycan metabolic process"/>
    <property type="evidence" value="ECO:0007669"/>
    <property type="project" value="TreeGrafter"/>
</dbReference>
<proteinExistence type="evidence at transcript level"/>
<dbReference type="GO" id="GO:0016020">
    <property type="term" value="C:membrane"/>
    <property type="evidence" value="ECO:0007669"/>
    <property type="project" value="TreeGrafter"/>
</dbReference>
<name>A0A6F9DEY8_9ASCI</name>
<keyword evidence="4 12" id="KW-0378">Hydrolase</keyword>
<dbReference type="EMBL" id="LR785738">
    <property type="protein sequence ID" value="CAB3252625.1"/>
    <property type="molecule type" value="mRNA"/>
</dbReference>
<reference evidence="18" key="1">
    <citation type="submission" date="2020-04" db="EMBL/GenBank/DDBJ databases">
        <authorList>
            <person name="Neveu A P."/>
        </authorList>
    </citation>
    <scope>NUCLEOTIDE SEQUENCE</scope>
    <source>
        <tissue evidence="18">Whole embryo</tissue>
    </source>
</reference>
<dbReference type="GO" id="GO:0006689">
    <property type="term" value="P:ganglioside catabolic process"/>
    <property type="evidence" value="ECO:0007669"/>
    <property type="project" value="TreeGrafter"/>
</dbReference>
<dbReference type="FunFam" id="3.20.20.80:FF:000063">
    <property type="entry name" value="Beta-hexosaminidase"/>
    <property type="match status" value="1"/>
</dbReference>
<gene>
    <name evidence="18" type="primary">Hexa-001</name>
</gene>
<dbReference type="EC" id="3.2.1.52" evidence="12"/>
<keyword evidence="14" id="KW-1015">Disulfide bond</keyword>
<feature type="domain" description="Glycoside hydrolase family 20 catalytic" evidence="16">
    <location>
        <begin position="186"/>
        <end position="503"/>
    </location>
</feature>
<organism evidence="18">
    <name type="scientific">Phallusia mammillata</name>
    <dbReference type="NCBI Taxonomy" id="59560"/>
    <lineage>
        <taxon>Eukaryota</taxon>
        <taxon>Metazoa</taxon>
        <taxon>Chordata</taxon>
        <taxon>Tunicata</taxon>
        <taxon>Ascidiacea</taxon>
        <taxon>Phlebobranchia</taxon>
        <taxon>Ascidiidae</taxon>
        <taxon>Phallusia</taxon>
    </lineage>
</organism>
<evidence type="ECO:0000256" key="8">
    <source>
        <dbReference type="ARBA" id="ARBA00043767"/>
    </source>
</evidence>
<feature type="chain" id="PRO_5026066873" description="Beta-hexosaminidase" evidence="15">
    <location>
        <begin position="19"/>
        <end position="545"/>
    </location>
</feature>
<dbReference type="Gene3D" id="3.20.20.80">
    <property type="entry name" value="Glycosidases"/>
    <property type="match status" value="1"/>
</dbReference>
<evidence type="ECO:0000259" key="16">
    <source>
        <dbReference type="Pfam" id="PF00728"/>
    </source>
</evidence>
<feature type="domain" description="Beta-hexosaminidase eukaryotic type N-terminal" evidence="17">
    <location>
        <begin position="48"/>
        <end position="164"/>
    </location>
</feature>